<reference evidence="5" key="1">
    <citation type="journal article" date="2011" name="Nat. Biotechnol.">
        <title>The genomic sequence of the Chinese hamster ovary (CHO)-K1 cell line.</title>
        <authorList>
            <person name="Xu X."/>
            <person name="Nagarajan H."/>
            <person name="Lewis N.E."/>
            <person name="Pan S."/>
            <person name="Cai Z."/>
            <person name="Liu X."/>
            <person name="Chen W."/>
            <person name="Xie M."/>
            <person name="Wang W."/>
            <person name="Hammond S."/>
            <person name="Andersen M.R."/>
            <person name="Neff N."/>
            <person name="Passarelli B."/>
            <person name="Koh W."/>
            <person name="Fan H.C."/>
            <person name="Wang J."/>
            <person name="Gui Y."/>
            <person name="Lee K.H."/>
            <person name="Betenbaugh M.J."/>
            <person name="Quake S.R."/>
            <person name="Famili I."/>
            <person name="Palsson B.O."/>
            <person name="Wang J."/>
        </authorList>
    </citation>
    <scope>NUCLEOTIDE SEQUENCE [LARGE SCALE GENOMIC DNA]</scope>
    <source>
        <strain evidence="5">CHO K1 cell line</strain>
    </source>
</reference>
<protein>
    <submittedName>
        <fullName evidence="4">Protein prune-like 2</fullName>
    </submittedName>
</protein>
<name>G3I7N5_CRIGR</name>
<dbReference type="Proteomes" id="UP000001075">
    <property type="component" value="Unassembled WGS sequence"/>
</dbReference>
<keyword evidence="1" id="KW-0479">Metal-binding</keyword>
<dbReference type="AlphaFoldDB" id="G3I7N5"/>
<organism evidence="4 5">
    <name type="scientific">Cricetulus griseus</name>
    <name type="common">Chinese hamster</name>
    <name type="synonym">Cricetulus barabensis griseus</name>
    <dbReference type="NCBI Taxonomy" id="10029"/>
    <lineage>
        <taxon>Eukaryota</taxon>
        <taxon>Metazoa</taxon>
        <taxon>Chordata</taxon>
        <taxon>Craniata</taxon>
        <taxon>Vertebrata</taxon>
        <taxon>Euteleostomi</taxon>
        <taxon>Mammalia</taxon>
        <taxon>Eutheria</taxon>
        <taxon>Euarchontoglires</taxon>
        <taxon>Glires</taxon>
        <taxon>Rodentia</taxon>
        <taxon>Myomorpha</taxon>
        <taxon>Muroidea</taxon>
        <taxon>Cricetidae</taxon>
        <taxon>Cricetinae</taxon>
        <taxon>Cricetulus</taxon>
    </lineage>
</organism>
<sequence length="78" mass="8769">MTMDPELPEKQEDILSILEEQFPNLPPRDDIISVLQETQLSAQGLSIEQTILKDLKELSDGEIKVAVSTVNMTLEVEM</sequence>
<dbReference type="PANTHER" id="PTHR12112">
    <property type="entry name" value="BNIP - RELATED"/>
    <property type="match status" value="1"/>
</dbReference>
<evidence type="ECO:0000256" key="1">
    <source>
        <dbReference type="ARBA" id="ARBA00022723"/>
    </source>
</evidence>
<dbReference type="GO" id="GO:0005737">
    <property type="term" value="C:cytoplasm"/>
    <property type="evidence" value="ECO:0007669"/>
    <property type="project" value="TreeGrafter"/>
</dbReference>
<keyword evidence="2" id="KW-0378">Hydrolase</keyword>
<proteinExistence type="predicted"/>
<dbReference type="InParanoid" id="G3I7N5"/>
<evidence type="ECO:0000313" key="4">
    <source>
        <dbReference type="EMBL" id="EGW04504.1"/>
    </source>
</evidence>
<evidence type="ECO:0000256" key="2">
    <source>
        <dbReference type="ARBA" id="ARBA00022801"/>
    </source>
</evidence>
<evidence type="ECO:0000256" key="3">
    <source>
        <dbReference type="ARBA" id="ARBA00023211"/>
    </source>
</evidence>
<evidence type="ECO:0000313" key="5">
    <source>
        <dbReference type="Proteomes" id="UP000001075"/>
    </source>
</evidence>
<keyword evidence="3" id="KW-0464">Manganese</keyword>
<dbReference type="PANTHER" id="PTHR12112:SF22">
    <property type="entry name" value="MANGANESE-DEPENDENT INORGANIC PYROPHOSPHATASE-RELATED"/>
    <property type="match status" value="1"/>
</dbReference>
<accession>G3I7N5</accession>
<dbReference type="EMBL" id="JH001443">
    <property type="protein sequence ID" value="EGW04504.1"/>
    <property type="molecule type" value="Genomic_DNA"/>
</dbReference>
<gene>
    <name evidence="4" type="ORF">I79_019529</name>
</gene>